<evidence type="ECO:0000313" key="1">
    <source>
        <dbReference type="EMBL" id="MBB3056722.1"/>
    </source>
</evidence>
<organism evidence="1 2">
    <name type="scientific">Mucilaginibacter gotjawali</name>
    <dbReference type="NCBI Taxonomy" id="1550579"/>
    <lineage>
        <taxon>Bacteria</taxon>
        <taxon>Pseudomonadati</taxon>
        <taxon>Bacteroidota</taxon>
        <taxon>Sphingobacteriia</taxon>
        <taxon>Sphingobacteriales</taxon>
        <taxon>Sphingobacteriaceae</taxon>
        <taxon>Mucilaginibacter</taxon>
    </lineage>
</organism>
<protein>
    <submittedName>
        <fullName evidence="1">Uncharacterized protein</fullName>
    </submittedName>
</protein>
<evidence type="ECO:0000313" key="2">
    <source>
        <dbReference type="Proteomes" id="UP000539265"/>
    </source>
</evidence>
<dbReference type="EMBL" id="JACHWX010000009">
    <property type="protein sequence ID" value="MBB3056722.1"/>
    <property type="molecule type" value="Genomic_DNA"/>
</dbReference>
<reference evidence="1" key="1">
    <citation type="submission" date="2020-08" db="EMBL/GenBank/DDBJ databases">
        <title>Genomic Encyclopedia of Type Strains, Phase III (KMG-III): the genomes of soil and plant-associated and newly described type strains.</title>
        <authorList>
            <person name="Whitman W."/>
        </authorList>
    </citation>
    <scope>NUCLEOTIDE SEQUENCE [LARGE SCALE GENOMIC DNA]</scope>
    <source>
        <strain evidence="1">CECT 8628</strain>
    </source>
</reference>
<sequence length="99" mass="11205">MKKAPPELALLKAIQRHKGLGPFHISLYTAILSLWQEQQYSTPFRVTRSRLMSISGIRSPATYHKCLKELIGQDYVIYEPSFDKHIASRITLVTSAGCT</sequence>
<gene>
    <name evidence="1" type="ORF">FHS11_003148</name>
</gene>
<comment type="caution">
    <text evidence="1">The sequence shown here is derived from an EMBL/GenBank/DDBJ whole genome shotgun (WGS) entry which is preliminary data.</text>
</comment>
<proteinExistence type="predicted"/>
<dbReference type="Proteomes" id="UP000539265">
    <property type="component" value="Unassembled WGS sequence"/>
</dbReference>
<dbReference type="AlphaFoldDB" id="A0A839SHB3"/>
<keyword evidence="2" id="KW-1185">Reference proteome</keyword>
<dbReference type="RefSeq" id="WP_096356127.1">
    <property type="nucleotide sequence ID" value="NZ_AP017313.1"/>
</dbReference>
<accession>A0A839SHB3</accession>
<dbReference type="OrthoDB" id="1442826at2"/>
<name>A0A839SHB3_9SPHI</name>